<dbReference type="InterPro" id="IPR055348">
    <property type="entry name" value="DctQ"/>
</dbReference>
<evidence type="ECO:0000256" key="9">
    <source>
        <dbReference type="RuleBase" id="RU369079"/>
    </source>
</evidence>
<dbReference type="Pfam" id="PF04290">
    <property type="entry name" value="DctQ"/>
    <property type="match status" value="1"/>
</dbReference>
<dbReference type="Proteomes" id="UP001057998">
    <property type="component" value="Chromosome 2"/>
</dbReference>
<feature type="transmembrane region" description="Helical" evidence="9">
    <location>
        <begin position="102"/>
        <end position="120"/>
    </location>
</feature>
<feature type="transmembrane region" description="Helical" evidence="9">
    <location>
        <begin position="22"/>
        <end position="47"/>
    </location>
</feature>
<evidence type="ECO:0000313" key="11">
    <source>
        <dbReference type="EMBL" id="UTV30736.1"/>
    </source>
</evidence>
<evidence type="ECO:0000256" key="2">
    <source>
        <dbReference type="ARBA" id="ARBA00022448"/>
    </source>
</evidence>
<comment type="subunit">
    <text evidence="9">The complex comprises the extracytoplasmic solute receptor protein and the two transmembrane proteins.</text>
</comment>
<dbReference type="InterPro" id="IPR007387">
    <property type="entry name" value="TRAP_DctQ"/>
</dbReference>
<feature type="transmembrane region" description="Helical" evidence="9">
    <location>
        <begin position="140"/>
        <end position="160"/>
    </location>
</feature>
<keyword evidence="7 9" id="KW-0472">Membrane</keyword>
<keyword evidence="5 9" id="KW-0812">Transmembrane</keyword>
<feature type="domain" description="Tripartite ATP-independent periplasmic transporters DctQ component" evidence="10">
    <location>
        <begin position="36"/>
        <end position="167"/>
    </location>
</feature>
<keyword evidence="4 9" id="KW-0997">Cell inner membrane</keyword>
<evidence type="ECO:0000259" key="10">
    <source>
        <dbReference type="Pfam" id="PF04290"/>
    </source>
</evidence>
<evidence type="ECO:0000256" key="6">
    <source>
        <dbReference type="ARBA" id="ARBA00022989"/>
    </source>
</evidence>
<comment type="function">
    <text evidence="9">Part of the tripartite ATP-independent periplasmic (TRAP) transport system.</text>
</comment>
<evidence type="ECO:0000256" key="5">
    <source>
        <dbReference type="ARBA" id="ARBA00022692"/>
    </source>
</evidence>
<comment type="subcellular location">
    <subcellularLocation>
        <location evidence="1 9">Cell inner membrane</location>
        <topology evidence="1 9">Multi-pass membrane protein</topology>
    </subcellularLocation>
</comment>
<feature type="transmembrane region" description="Helical" evidence="9">
    <location>
        <begin position="59"/>
        <end position="76"/>
    </location>
</feature>
<keyword evidence="6 9" id="KW-1133">Transmembrane helix</keyword>
<reference evidence="11" key="1">
    <citation type="submission" date="2022-07" db="EMBL/GenBank/DDBJ databases">
        <title>Genome sequencing of Photobacterium atrarenae GJH2-4.</title>
        <authorList>
            <person name="Park S.-J."/>
        </authorList>
    </citation>
    <scope>NUCLEOTIDE SEQUENCE</scope>
    <source>
        <strain evidence="11">GJH2-4</strain>
    </source>
</reference>
<name>A0ABY5GNN1_9GAMM</name>
<evidence type="ECO:0000256" key="7">
    <source>
        <dbReference type="ARBA" id="ARBA00023136"/>
    </source>
</evidence>
<dbReference type="RefSeq" id="WP_255392102.1">
    <property type="nucleotide sequence ID" value="NZ_CP101509.1"/>
</dbReference>
<evidence type="ECO:0000256" key="3">
    <source>
        <dbReference type="ARBA" id="ARBA00022475"/>
    </source>
</evidence>
<evidence type="ECO:0000313" key="12">
    <source>
        <dbReference type="Proteomes" id="UP001057998"/>
    </source>
</evidence>
<accession>A0ABY5GNN1</accession>
<evidence type="ECO:0000256" key="4">
    <source>
        <dbReference type="ARBA" id="ARBA00022519"/>
    </source>
</evidence>
<gene>
    <name evidence="11" type="ORF">NNL38_19440</name>
</gene>
<proteinExistence type="inferred from homology"/>
<sequence>MNDSLVHHDAPAFYSVCDFLEILLRFVMISSVISLSLLMFFQVILRYVFDSPFTGIEEVALLLGVWVYFSGMAYVTKTKEHITGGVIHLLVKKQKHIEYIKLFGYVVSLVALLFFSYLAIEYVLKIYDRGRLSTNLGWPRWVWFSSMIFGFIISSLYLTLDIFRDLREVYKQEDK</sequence>
<dbReference type="PANTHER" id="PTHR35011">
    <property type="entry name" value="2,3-DIKETO-L-GULONATE TRAP TRANSPORTER SMALL PERMEASE PROTEIN YIAM"/>
    <property type="match status" value="1"/>
</dbReference>
<comment type="similarity">
    <text evidence="8 9">Belongs to the TRAP transporter small permease family.</text>
</comment>
<evidence type="ECO:0000256" key="8">
    <source>
        <dbReference type="ARBA" id="ARBA00038436"/>
    </source>
</evidence>
<keyword evidence="2 9" id="KW-0813">Transport</keyword>
<keyword evidence="12" id="KW-1185">Reference proteome</keyword>
<protein>
    <recommendedName>
        <fullName evidence="9">TRAP transporter small permease protein</fullName>
    </recommendedName>
</protein>
<dbReference type="EMBL" id="CP101509">
    <property type="protein sequence ID" value="UTV30736.1"/>
    <property type="molecule type" value="Genomic_DNA"/>
</dbReference>
<keyword evidence="3" id="KW-1003">Cell membrane</keyword>
<organism evidence="11 12">
    <name type="scientific">Photobacterium atrarenae</name>
    <dbReference type="NCBI Taxonomy" id="865757"/>
    <lineage>
        <taxon>Bacteria</taxon>
        <taxon>Pseudomonadati</taxon>
        <taxon>Pseudomonadota</taxon>
        <taxon>Gammaproteobacteria</taxon>
        <taxon>Vibrionales</taxon>
        <taxon>Vibrionaceae</taxon>
        <taxon>Photobacterium</taxon>
    </lineage>
</organism>
<evidence type="ECO:0000256" key="1">
    <source>
        <dbReference type="ARBA" id="ARBA00004429"/>
    </source>
</evidence>